<feature type="signal peptide" evidence="2">
    <location>
        <begin position="1"/>
        <end position="22"/>
    </location>
</feature>
<feature type="chain" id="PRO_5035838346" evidence="2">
    <location>
        <begin position="23"/>
        <end position="245"/>
    </location>
</feature>
<sequence>MKMKTCFIQAFVLAMLATVVVSSSGSSSSKEKSEGEKCGEVKKNGDFKAKGICEEGTKCMCPEEPNCSRKVKCYCKALTTMAPFTIPTEAPTMASNTTPTEAPTMASNTTLTEAPTMASNTTPTEAPTMASNTTLTEAPTMASNTTPTEAPTMAPYTTTKYEKSSGSSSSKEKSEGEKCGEVKKNGDFKAKGVCEEGTECLCPEDPNCSGKVKCYCKAVTTMGPYTTPTEAPTMASNTTGKKLFK</sequence>
<evidence type="ECO:0000256" key="1">
    <source>
        <dbReference type="SAM" id="MobiDB-lite"/>
    </source>
</evidence>
<name>A0A8S4N6N2_OWEFU</name>
<evidence type="ECO:0000313" key="4">
    <source>
        <dbReference type="Proteomes" id="UP000749559"/>
    </source>
</evidence>
<dbReference type="EMBL" id="CAIIXF020000002">
    <property type="protein sequence ID" value="CAH1776480.1"/>
    <property type="molecule type" value="Genomic_DNA"/>
</dbReference>
<comment type="caution">
    <text evidence="3">The sequence shown here is derived from an EMBL/GenBank/DDBJ whole genome shotgun (WGS) entry which is preliminary data.</text>
</comment>
<feature type="compositionally biased region" description="Basic and acidic residues" evidence="1">
    <location>
        <begin position="170"/>
        <end position="179"/>
    </location>
</feature>
<proteinExistence type="predicted"/>
<protein>
    <submittedName>
        <fullName evidence="3">Uncharacterized protein</fullName>
    </submittedName>
</protein>
<dbReference type="OrthoDB" id="5972338at2759"/>
<evidence type="ECO:0000313" key="3">
    <source>
        <dbReference type="EMBL" id="CAH1776480.1"/>
    </source>
</evidence>
<feature type="compositionally biased region" description="Polar residues" evidence="1">
    <location>
        <begin position="111"/>
        <end position="159"/>
    </location>
</feature>
<keyword evidence="4" id="KW-1185">Reference proteome</keyword>
<dbReference type="AlphaFoldDB" id="A0A8S4N6N2"/>
<evidence type="ECO:0000256" key="2">
    <source>
        <dbReference type="SAM" id="SignalP"/>
    </source>
</evidence>
<keyword evidence="2" id="KW-0732">Signal</keyword>
<organism evidence="3 4">
    <name type="scientific">Owenia fusiformis</name>
    <name type="common">Polychaete worm</name>
    <dbReference type="NCBI Taxonomy" id="6347"/>
    <lineage>
        <taxon>Eukaryota</taxon>
        <taxon>Metazoa</taxon>
        <taxon>Spiralia</taxon>
        <taxon>Lophotrochozoa</taxon>
        <taxon>Annelida</taxon>
        <taxon>Polychaeta</taxon>
        <taxon>Sedentaria</taxon>
        <taxon>Canalipalpata</taxon>
        <taxon>Sabellida</taxon>
        <taxon>Oweniida</taxon>
        <taxon>Oweniidae</taxon>
        <taxon>Owenia</taxon>
    </lineage>
</organism>
<gene>
    <name evidence="3" type="ORF">OFUS_LOCUS3653</name>
</gene>
<reference evidence="3" key="1">
    <citation type="submission" date="2022-03" db="EMBL/GenBank/DDBJ databases">
        <authorList>
            <person name="Martin C."/>
        </authorList>
    </citation>
    <scope>NUCLEOTIDE SEQUENCE</scope>
</reference>
<accession>A0A8S4N6N2</accession>
<feature type="region of interest" description="Disordered" evidence="1">
    <location>
        <begin position="111"/>
        <end position="179"/>
    </location>
</feature>
<dbReference type="Proteomes" id="UP000749559">
    <property type="component" value="Unassembled WGS sequence"/>
</dbReference>